<sequence length="559" mass="61157">MSLTLDNTMSSTGYPNSSISQLNTSRSLSQAFDPNIGPSDTYYMHDPMAIQEPSSLIYLDSLDSLLDQDPLACKDSDNGLVAQLKQQLTKLQHAVASLQADRLRLVNENAGLNMTCQTLQNVIVNMHGSTSLVSLTSSSPLSPSSDTSSTIADEKPALVDRIVPTESDQELDRKDYPSVKSWTRKEWQEQYPKTTSSVPGTSGSSSRGSGRMAQGVNVACTYLQDKKGVPVSAQHTKTIWNLMLSSFRELDSQGLTPDSIGQASLQVLCWLIHTLHKHCPEFCLCADNWKVMKLMTDNYSQWFNYHVKKKTSKRIKAEHGESLLDLSDNTLPPVAQKHAGDPDKELEAEHMKKQAWINEPVTEPASDEAREPTPPPHTNKGKDKEAAAIEIKNPLSDLVLKPRPKPVIRKLPSTSIDSPTASTSGTNLILAPPSNKSTPTSTVPETPSSSTDTASLAVKTELVNQASAAIVIEEKANTIKKHQPSMKPMRVSFKITAQNLCTLDWQSNSHQKELASVFATYWNSLSKTNKEVYKRKAALQLNSAGPTEGSGASDDADEE</sequence>
<proteinExistence type="predicted"/>
<dbReference type="RefSeq" id="XP_041185122.1">
    <property type="nucleotide sequence ID" value="XM_041341444.1"/>
</dbReference>
<accession>A0A9P7AT16</accession>
<keyword evidence="3" id="KW-1185">Reference proteome</keyword>
<feature type="region of interest" description="Disordered" evidence="1">
    <location>
        <begin position="1"/>
        <end position="21"/>
    </location>
</feature>
<evidence type="ECO:0000256" key="1">
    <source>
        <dbReference type="SAM" id="MobiDB-lite"/>
    </source>
</evidence>
<dbReference type="OrthoDB" id="2673005at2759"/>
<feature type="compositionally biased region" description="Low complexity" evidence="1">
    <location>
        <begin position="194"/>
        <end position="210"/>
    </location>
</feature>
<feature type="compositionally biased region" description="Low complexity" evidence="1">
    <location>
        <begin position="437"/>
        <end position="451"/>
    </location>
</feature>
<dbReference type="Proteomes" id="UP000807769">
    <property type="component" value="Unassembled WGS sequence"/>
</dbReference>
<feature type="region of interest" description="Disordered" evidence="1">
    <location>
        <begin position="325"/>
        <end position="384"/>
    </location>
</feature>
<gene>
    <name evidence="2" type="ORF">BJ212DRAFT_1490081</name>
</gene>
<feature type="region of interest" description="Disordered" evidence="1">
    <location>
        <begin position="409"/>
        <end position="453"/>
    </location>
</feature>
<comment type="caution">
    <text evidence="2">The sequence shown here is derived from an EMBL/GenBank/DDBJ whole genome shotgun (WGS) entry which is preliminary data.</text>
</comment>
<dbReference type="EMBL" id="JABBWG010000381">
    <property type="protein sequence ID" value="KAG1794481.1"/>
    <property type="molecule type" value="Genomic_DNA"/>
</dbReference>
<feature type="compositionally biased region" description="Basic and acidic residues" evidence="1">
    <location>
        <begin position="170"/>
        <end position="188"/>
    </location>
</feature>
<organism evidence="2 3">
    <name type="scientific">Suillus subaureus</name>
    <dbReference type="NCBI Taxonomy" id="48587"/>
    <lineage>
        <taxon>Eukaryota</taxon>
        <taxon>Fungi</taxon>
        <taxon>Dikarya</taxon>
        <taxon>Basidiomycota</taxon>
        <taxon>Agaricomycotina</taxon>
        <taxon>Agaricomycetes</taxon>
        <taxon>Agaricomycetidae</taxon>
        <taxon>Boletales</taxon>
        <taxon>Suillineae</taxon>
        <taxon>Suillaceae</taxon>
        <taxon>Suillus</taxon>
    </lineage>
</organism>
<feature type="compositionally biased region" description="Basic and acidic residues" evidence="1">
    <location>
        <begin position="338"/>
        <end position="352"/>
    </location>
</feature>
<evidence type="ECO:0000313" key="2">
    <source>
        <dbReference type="EMBL" id="KAG1794481.1"/>
    </source>
</evidence>
<dbReference type="GeneID" id="64635460"/>
<name>A0A9P7AT16_9AGAM</name>
<feature type="region of interest" description="Disordered" evidence="1">
    <location>
        <begin position="134"/>
        <end position="211"/>
    </location>
</feature>
<protein>
    <submittedName>
        <fullName evidence="2">Uncharacterized protein</fullName>
    </submittedName>
</protein>
<feature type="compositionally biased region" description="Low complexity" evidence="1">
    <location>
        <begin position="134"/>
        <end position="150"/>
    </location>
</feature>
<dbReference type="AlphaFoldDB" id="A0A9P7AT16"/>
<evidence type="ECO:0000313" key="3">
    <source>
        <dbReference type="Proteomes" id="UP000807769"/>
    </source>
</evidence>
<feature type="region of interest" description="Disordered" evidence="1">
    <location>
        <begin position="539"/>
        <end position="559"/>
    </location>
</feature>
<feature type="compositionally biased region" description="Polar residues" evidence="1">
    <location>
        <begin position="412"/>
        <end position="427"/>
    </location>
</feature>
<reference evidence="2" key="1">
    <citation type="journal article" date="2020" name="New Phytol.">
        <title>Comparative genomics reveals dynamic genome evolution in host specialist ectomycorrhizal fungi.</title>
        <authorList>
            <person name="Lofgren L.A."/>
            <person name="Nguyen N.H."/>
            <person name="Vilgalys R."/>
            <person name="Ruytinx J."/>
            <person name="Liao H.L."/>
            <person name="Branco S."/>
            <person name="Kuo A."/>
            <person name="LaButti K."/>
            <person name="Lipzen A."/>
            <person name="Andreopoulos W."/>
            <person name="Pangilinan J."/>
            <person name="Riley R."/>
            <person name="Hundley H."/>
            <person name="Na H."/>
            <person name="Barry K."/>
            <person name="Grigoriev I.V."/>
            <person name="Stajich J.E."/>
            <person name="Kennedy P.G."/>
        </authorList>
    </citation>
    <scope>NUCLEOTIDE SEQUENCE</scope>
    <source>
        <strain evidence="2">MN1</strain>
    </source>
</reference>